<proteinExistence type="predicted"/>
<feature type="compositionally biased region" description="Polar residues" evidence="2">
    <location>
        <begin position="617"/>
        <end position="626"/>
    </location>
</feature>
<sequence>MSEQVPPLPLPPPPLPCNSQAEDEEWKVKYVELQAEHSKLKVNLRALRKGVRLYEQQILKVEAENIEIKKAYEQERARVEKEVKERESALRVSLESEISSFKAEISSLQQSLACASNQGNEKVNALEAKLSAGEREIKHLKDLLNKEKTKSDTEKKNVESEKRRANEAWKIIAGERSKVDEEKKIWGRENEENKLLVKALKKEADEIRHKLALETSKLIETNNKLQFERQQLIKERERAEVEKVRAHELREFAEVNEKKLVAEKCRTDNLSRQLEESSKVIEKLQKEIAYLSKEMNDLPLANDKVLGSKMANKENNIYLDIPRTEACNAMHHQTAIEAAKPQLEAEKPKLFNERDKAEQKMRKAGKQTKIVKLYKKRALEEKLRAEQLHAQLNDVRQRNLELQQRREQTSMEQTGVQTGLYESRNYVDNAALNILKEQLKLQKITAKHAKEAADLERFRHEIALQEVQRLKLDFVQISHRLEMLDGYFLSSSGGTYEPKEDENTEMQSQRKKICSLQSSSSELMKPYMASVGDLTCRGSSIDFISGTNYELELPRGGPFRKKLKCTGINSALASVSDRGLVRSQDMGDINVSTPAGPLEDLLSRPTSVPSPMVGDNRITSGDNAPVVTENNVKSTLVIEDDGLGQRGQKRKCLIDVVGSVDSVCLKRQNLHTQKEKSTSSGMLMGQMESRVHDRGHIAENDPQTQQRFQSKINTHDENFCTETIYCDRPRKDQLSDIQAPLVACGQSSARVHSSILEEGEDQKGPFLDDSLEDFFPVDGDFMKLLELDNPADEQLYQLAFEGPLSPTLPEINTDDIKSTTFDMVKDIPQEVCCQVENLSTPVKVGFNNVEVDSSKLRFNFLKNEGAMLHNQQKNEHGFFPRYFIGSDMEDLKRISRIFCAIKSCIGQSSCISNPDWPLKSILVNLNMEENLPAKDKACTLLSILLLQFSVTRTWSMSLNKDAINCIDSLIGDIHNVMSDEESRNFLTQIGGIDELLNLIEDFLVDRKLIFAEISTEELITGDRRTSLLLEGVEVLVSSGTASANMLVAGSVVFAALCAASDQIGCIYEASYRIFCVCGSASSLVLIMLHIFAHISGGKYLATGSHSLFMSVLRSLVLFLKGSSNSQDSVCNFSHEEIAAKCTLCSQCPFSENALPLDVVMPSLLELLRSTFISGKVHNELVEYMSATEGRIPPDRDDKNSLMNDAELHQPLGVHLYSDLILLVELVAISLGWEWTKTKILPGLLKVLESYMQERSAAAVIILVGQLGRLGSDTSGCYDASVENLRCYLYSLFCQACSSKLAFPTHSAIAKALLSLLPLSFEEVLVNTATLPEAASINVPAQAIRRWFSCLSEGQKVQMCTYLRPTVTNGGRSSFSSV</sequence>
<keyword evidence="3" id="KW-0472">Membrane</keyword>
<name>A0AAN7PN12_9MYRT</name>
<feature type="region of interest" description="Disordered" evidence="2">
    <location>
        <begin position="593"/>
        <end position="626"/>
    </location>
</feature>
<keyword evidence="1" id="KW-0175">Coiled coil</keyword>
<accession>A0AAN7PN12</accession>
<reference evidence="4 5" key="1">
    <citation type="journal article" date="2023" name="Hortic Res">
        <title>Pangenome of water caltrop reveals structural variations and asymmetric subgenome divergence after allopolyploidization.</title>
        <authorList>
            <person name="Zhang X."/>
            <person name="Chen Y."/>
            <person name="Wang L."/>
            <person name="Yuan Y."/>
            <person name="Fang M."/>
            <person name="Shi L."/>
            <person name="Lu R."/>
            <person name="Comes H.P."/>
            <person name="Ma Y."/>
            <person name="Chen Y."/>
            <person name="Huang G."/>
            <person name="Zhou Y."/>
            <person name="Zheng Z."/>
            <person name="Qiu Y."/>
        </authorList>
    </citation>
    <scope>NUCLEOTIDE SEQUENCE [LARGE SCALE GENOMIC DNA]</scope>
    <source>
        <tissue evidence="4">Roots</tissue>
    </source>
</reference>
<feature type="coiled-coil region" evidence="1">
    <location>
        <begin position="30"/>
        <end position="150"/>
    </location>
</feature>
<evidence type="ECO:0000256" key="1">
    <source>
        <dbReference type="SAM" id="Coils"/>
    </source>
</evidence>
<feature type="transmembrane region" description="Helical" evidence="3">
    <location>
        <begin position="1041"/>
        <end position="1059"/>
    </location>
</feature>
<comment type="caution">
    <text evidence="4">The sequence shown here is derived from an EMBL/GenBank/DDBJ whole genome shotgun (WGS) entry which is preliminary data.</text>
</comment>
<feature type="transmembrane region" description="Helical" evidence="3">
    <location>
        <begin position="1071"/>
        <end position="1094"/>
    </location>
</feature>
<evidence type="ECO:0000313" key="4">
    <source>
        <dbReference type="EMBL" id="KAK4751188.1"/>
    </source>
</evidence>
<dbReference type="PANTHER" id="PTHR35480:SF1">
    <property type="entry name" value="MATERNAL EFFECT EMBRYO ARREST 22"/>
    <property type="match status" value="1"/>
</dbReference>
<dbReference type="Proteomes" id="UP001345219">
    <property type="component" value="Chromosome 4"/>
</dbReference>
<dbReference type="PANTHER" id="PTHR35480">
    <property type="entry name" value="MATERNAL EFFECT EMBRYO ARREST 22"/>
    <property type="match status" value="1"/>
</dbReference>
<keyword evidence="3" id="KW-0812">Transmembrane</keyword>
<evidence type="ECO:0000256" key="3">
    <source>
        <dbReference type="SAM" id="Phobius"/>
    </source>
</evidence>
<protein>
    <recommendedName>
        <fullName evidence="6">Maternal effect embryo arrest 22</fullName>
    </recommendedName>
</protein>
<feature type="coiled-coil region" evidence="1">
    <location>
        <begin position="190"/>
        <end position="294"/>
    </location>
</feature>
<dbReference type="EMBL" id="JAXIOK010000017">
    <property type="protein sequence ID" value="KAK4751188.1"/>
    <property type="molecule type" value="Genomic_DNA"/>
</dbReference>
<evidence type="ECO:0008006" key="6">
    <source>
        <dbReference type="Google" id="ProtNLM"/>
    </source>
</evidence>
<feature type="coiled-coil region" evidence="1">
    <location>
        <begin position="340"/>
        <end position="412"/>
    </location>
</feature>
<gene>
    <name evidence="4" type="ORF">SAY87_004670</name>
</gene>
<evidence type="ECO:0000256" key="2">
    <source>
        <dbReference type="SAM" id="MobiDB-lite"/>
    </source>
</evidence>
<keyword evidence="3" id="KW-1133">Transmembrane helix</keyword>
<evidence type="ECO:0000313" key="5">
    <source>
        <dbReference type="Proteomes" id="UP001345219"/>
    </source>
</evidence>
<keyword evidence="5" id="KW-1185">Reference proteome</keyword>
<organism evidence="4 5">
    <name type="scientific">Trapa incisa</name>
    <dbReference type="NCBI Taxonomy" id="236973"/>
    <lineage>
        <taxon>Eukaryota</taxon>
        <taxon>Viridiplantae</taxon>
        <taxon>Streptophyta</taxon>
        <taxon>Embryophyta</taxon>
        <taxon>Tracheophyta</taxon>
        <taxon>Spermatophyta</taxon>
        <taxon>Magnoliopsida</taxon>
        <taxon>eudicotyledons</taxon>
        <taxon>Gunneridae</taxon>
        <taxon>Pentapetalae</taxon>
        <taxon>rosids</taxon>
        <taxon>malvids</taxon>
        <taxon>Myrtales</taxon>
        <taxon>Lythraceae</taxon>
        <taxon>Trapa</taxon>
    </lineage>
</organism>